<dbReference type="EMBL" id="LCIH01000011">
    <property type="protein sequence ID" value="KKT51492.1"/>
    <property type="molecule type" value="Genomic_DNA"/>
</dbReference>
<protein>
    <recommendedName>
        <fullName evidence="3">Asl1-like glycosyl hydrolase catalytic domain-containing protein</fullName>
    </recommendedName>
</protein>
<evidence type="ECO:0008006" key="3">
    <source>
        <dbReference type="Google" id="ProtNLM"/>
    </source>
</evidence>
<evidence type="ECO:0000313" key="2">
    <source>
        <dbReference type="Proteomes" id="UP000034006"/>
    </source>
</evidence>
<dbReference type="Gene3D" id="3.20.20.80">
    <property type="entry name" value="Glycosidases"/>
    <property type="match status" value="1"/>
</dbReference>
<dbReference type="AlphaFoldDB" id="A0A0G1K5C0"/>
<evidence type="ECO:0000313" key="1">
    <source>
        <dbReference type="EMBL" id="KKT51492.1"/>
    </source>
</evidence>
<proteinExistence type="predicted"/>
<dbReference type="SUPFAM" id="SSF51445">
    <property type="entry name" value="(Trans)glycosidases"/>
    <property type="match status" value="1"/>
</dbReference>
<name>A0A0G1K5C0_9BACT</name>
<dbReference type="STRING" id="1618387.UW44_C0011G0003"/>
<sequence>MAIYDPLSVPNNKMGIHILFPSELHTAAQMINGADKGSWGYVTIPIQSTDRNRKKWQDFLNQCLLERVIPLIRVATVPVGSNWEEPSNLDLIDFANFLNDLNWPVQNRYVIIFNEVNRPDEYGGVVSPENYADILSNAVDIFKDRSSDFFILPAGLDNAAITRSGAIQWSTYLRRMHNKQPDIFNKIDGWTSHAYPNPDFSVRPDLSGSNKIDSFRYDLNFLKRFTNKRLPVFITETGWSNRYLSESQISYYYQHAFSKIWSDPDVVAVTPFLLNAQDGPFKQFSFLDQNQQPKKFAYNLSVLTQAGQPVLPAVNIPPKLVEQPLVIHEPATVTQLQDPYADTKTFYNNIKSLFGIID</sequence>
<dbReference type="Proteomes" id="UP000034006">
    <property type="component" value="Unassembled WGS sequence"/>
</dbReference>
<dbReference type="InterPro" id="IPR017853">
    <property type="entry name" value="GH"/>
</dbReference>
<organism evidence="1 2">
    <name type="scientific">Candidatus Collierbacteria bacterium GW2011_GWB2_44_22</name>
    <dbReference type="NCBI Taxonomy" id="1618387"/>
    <lineage>
        <taxon>Bacteria</taxon>
        <taxon>Candidatus Collieribacteriota</taxon>
    </lineage>
</organism>
<reference evidence="1 2" key="1">
    <citation type="journal article" date="2015" name="Nature">
        <title>rRNA introns, odd ribosomes, and small enigmatic genomes across a large radiation of phyla.</title>
        <authorList>
            <person name="Brown C.T."/>
            <person name="Hug L.A."/>
            <person name="Thomas B.C."/>
            <person name="Sharon I."/>
            <person name="Castelle C.J."/>
            <person name="Singh A."/>
            <person name="Wilkins M.J."/>
            <person name="Williams K.H."/>
            <person name="Banfield J.F."/>
        </authorList>
    </citation>
    <scope>NUCLEOTIDE SEQUENCE [LARGE SCALE GENOMIC DNA]</scope>
</reference>
<gene>
    <name evidence="1" type="ORF">UW44_C0011G0003</name>
</gene>
<comment type="caution">
    <text evidence="1">The sequence shown here is derived from an EMBL/GenBank/DDBJ whole genome shotgun (WGS) entry which is preliminary data.</text>
</comment>
<accession>A0A0G1K5C0</accession>